<accession>A0A933GM21</accession>
<dbReference type="InterPro" id="IPR003731">
    <property type="entry name" value="Di-Nase_FeMo-co_biosynth"/>
</dbReference>
<dbReference type="EMBL" id="JACQWF010000122">
    <property type="protein sequence ID" value="MBI4595249.1"/>
    <property type="molecule type" value="Genomic_DNA"/>
</dbReference>
<proteinExistence type="predicted"/>
<evidence type="ECO:0000259" key="1">
    <source>
        <dbReference type="Pfam" id="PF02579"/>
    </source>
</evidence>
<dbReference type="AlphaFoldDB" id="A0A933GM21"/>
<gene>
    <name evidence="2" type="ORF">HY730_02600</name>
</gene>
<dbReference type="PANTHER" id="PTHR42983">
    <property type="entry name" value="DINITROGENASE IRON-MOLYBDENUM COFACTOR PROTEIN-RELATED"/>
    <property type="match status" value="1"/>
</dbReference>
<name>A0A933GM21_UNCTE</name>
<evidence type="ECO:0000313" key="2">
    <source>
        <dbReference type="EMBL" id="MBI4595249.1"/>
    </source>
</evidence>
<evidence type="ECO:0000313" key="3">
    <source>
        <dbReference type="Proteomes" id="UP000772181"/>
    </source>
</evidence>
<protein>
    <submittedName>
        <fullName evidence="2">NifB/NifX family molybdenum-iron cluster-binding protein</fullName>
    </submittedName>
</protein>
<dbReference type="Pfam" id="PF02579">
    <property type="entry name" value="Nitro_FeMo-Co"/>
    <property type="match status" value="1"/>
</dbReference>
<dbReference type="InterPro" id="IPR033913">
    <property type="entry name" value="MTH1175_dom"/>
</dbReference>
<dbReference type="InterPro" id="IPR036105">
    <property type="entry name" value="DiNase_FeMo-co_biosyn_sf"/>
</dbReference>
<comment type="caution">
    <text evidence="2">The sequence shown here is derived from an EMBL/GenBank/DDBJ whole genome shotgun (WGS) entry which is preliminary data.</text>
</comment>
<dbReference type="PANTHER" id="PTHR42983:SF1">
    <property type="entry name" value="IRON-MOLYBDENUM PROTEIN"/>
    <property type="match status" value="1"/>
</dbReference>
<dbReference type="CDD" id="cd00851">
    <property type="entry name" value="MTH1175"/>
    <property type="match status" value="1"/>
</dbReference>
<organism evidence="2 3">
    <name type="scientific">Tectimicrobiota bacterium</name>
    <dbReference type="NCBI Taxonomy" id="2528274"/>
    <lineage>
        <taxon>Bacteria</taxon>
        <taxon>Pseudomonadati</taxon>
        <taxon>Nitrospinota/Tectimicrobiota group</taxon>
        <taxon>Candidatus Tectimicrobiota</taxon>
    </lineage>
</organism>
<dbReference type="Gene3D" id="3.30.420.130">
    <property type="entry name" value="Dinitrogenase iron-molybdenum cofactor biosynthesis domain"/>
    <property type="match status" value="1"/>
</dbReference>
<dbReference type="Proteomes" id="UP000772181">
    <property type="component" value="Unassembled WGS sequence"/>
</dbReference>
<feature type="domain" description="Dinitrogenase iron-molybdenum cofactor biosynthesis" evidence="1">
    <location>
        <begin position="15"/>
        <end position="105"/>
    </location>
</feature>
<dbReference type="SUPFAM" id="SSF53146">
    <property type="entry name" value="Nitrogenase accessory factor-like"/>
    <property type="match status" value="1"/>
</dbReference>
<sequence>MKRIALACDDHFGLESSLSAHFGRCPFYIFVDISKDSILDFQLVDNPYLQNHQPGMIPRFINSQKANVMICGGMGPRAMDLFREFDIEVVSGVRGKVKEVLEAYLRGEVRGVIPCEHSNHKCEE</sequence>
<reference evidence="2" key="1">
    <citation type="submission" date="2020-07" db="EMBL/GenBank/DDBJ databases">
        <title>Huge and variable diversity of episymbiotic CPR bacteria and DPANN archaea in groundwater ecosystems.</title>
        <authorList>
            <person name="He C.Y."/>
            <person name="Keren R."/>
            <person name="Whittaker M."/>
            <person name="Farag I.F."/>
            <person name="Doudna J."/>
            <person name="Cate J.H.D."/>
            <person name="Banfield J.F."/>
        </authorList>
    </citation>
    <scope>NUCLEOTIDE SEQUENCE</scope>
    <source>
        <strain evidence="2">NC_groundwater_1482_Ag_S-0.65um_47_24</strain>
    </source>
</reference>